<dbReference type="Proteomes" id="UP000799779">
    <property type="component" value="Unassembled WGS sequence"/>
</dbReference>
<dbReference type="Pfam" id="PF05971">
    <property type="entry name" value="Methyltransf_10"/>
    <property type="match status" value="1"/>
</dbReference>
<dbReference type="GO" id="GO:0005634">
    <property type="term" value="C:nucleus"/>
    <property type="evidence" value="ECO:0007669"/>
    <property type="project" value="TreeGrafter"/>
</dbReference>
<dbReference type="PANTHER" id="PTHR13393">
    <property type="entry name" value="SAM-DEPENDENT METHYLTRANSFERASE"/>
    <property type="match status" value="1"/>
</dbReference>
<gene>
    <name evidence="3" type="ORF">P154DRAFT_527342</name>
</gene>
<sequence>MKRKVDHHRNDSYTQTGPNKIAEVASEYIDFHDPSSVRSHNASILSNQFGLKISLPEDRLCPPIPNRLAYISWIQALIDSTSPNYGTTYDPNRQVIGLDIGTGASAIYSLLALQSRPNWTMCLTDIDDKSFEYATQNIKLNGFSPRVKMLKTTALHSLIPLHQLDVERLDFTLCNPPFFASDKEMQSSLAGAGKTTAPSTICTGSVNEMVTAGGDLGFVLKIVQASFTLQDKVQWYSSMFGKLSSAQAIIEELRNRGIRNWAVGSIAPGGSTRRWIVAWSFWDYRPRNDIARGAALPSLSMYLPDPTEYVCLMSLGQEVAAVWAKVRELLVSMESLFLDWDEQESVVVGGVAQNVWNRVYRKAKKAKMDVGDTQDTSPVGRKDRPVALVFRVRMPNEDRQIFLEWVRGLDSVLWISFCGWIHRAIREA</sequence>
<evidence type="ECO:0000256" key="1">
    <source>
        <dbReference type="ARBA" id="ARBA00022603"/>
    </source>
</evidence>
<evidence type="ECO:0000313" key="3">
    <source>
        <dbReference type="EMBL" id="KAF1994031.1"/>
    </source>
</evidence>
<dbReference type="AlphaFoldDB" id="A0A6A5W1K6"/>
<dbReference type="Gene3D" id="3.40.50.150">
    <property type="entry name" value="Vaccinia Virus protein VP39"/>
    <property type="match status" value="1"/>
</dbReference>
<protein>
    <recommendedName>
        <fullName evidence="5">U6 small nuclear RNA (adenine-(43)-N(6))-methyltransferase</fullName>
    </recommendedName>
</protein>
<keyword evidence="2" id="KW-0808">Transferase</keyword>
<evidence type="ECO:0000313" key="4">
    <source>
        <dbReference type="Proteomes" id="UP000799779"/>
    </source>
</evidence>
<organism evidence="3 4">
    <name type="scientific">Amniculicola lignicola CBS 123094</name>
    <dbReference type="NCBI Taxonomy" id="1392246"/>
    <lineage>
        <taxon>Eukaryota</taxon>
        <taxon>Fungi</taxon>
        <taxon>Dikarya</taxon>
        <taxon>Ascomycota</taxon>
        <taxon>Pezizomycotina</taxon>
        <taxon>Dothideomycetes</taxon>
        <taxon>Pleosporomycetidae</taxon>
        <taxon>Pleosporales</taxon>
        <taxon>Amniculicolaceae</taxon>
        <taxon>Amniculicola</taxon>
    </lineage>
</organism>
<dbReference type="InterPro" id="IPR029063">
    <property type="entry name" value="SAM-dependent_MTases_sf"/>
</dbReference>
<dbReference type="InterPro" id="IPR010286">
    <property type="entry name" value="METTL16/RlmF"/>
</dbReference>
<dbReference type="OrthoDB" id="514248at2759"/>
<dbReference type="PANTHER" id="PTHR13393:SF0">
    <property type="entry name" value="RNA N6-ADENOSINE-METHYLTRANSFERASE METTL16"/>
    <property type="match status" value="1"/>
</dbReference>
<evidence type="ECO:0000256" key="2">
    <source>
        <dbReference type="ARBA" id="ARBA00022679"/>
    </source>
</evidence>
<dbReference type="GO" id="GO:0070475">
    <property type="term" value="P:rRNA base methylation"/>
    <property type="evidence" value="ECO:0007669"/>
    <property type="project" value="TreeGrafter"/>
</dbReference>
<accession>A0A6A5W1K6</accession>
<dbReference type="EMBL" id="ML977674">
    <property type="protein sequence ID" value="KAF1994031.1"/>
    <property type="molecule type" value="Genomic_DNA"/>
</dbReference>
<evidence type="ECO:0008006" key="5">
    <source>
        <dbReference type="Google" id="ProtNLM"/>
    </source>
</evidence>
<reference evidence="3" key="1">
    <citation type="journal article" date="2020" name="Stud. Mycol.">
        <title>101 Dothideomycetes genomes: a test case for predicting lifestyles and emergence of pathogens.</title>
        <authorList>
            <person name="Haridas S."/>
            <person name="Albert R."/>
            <person name="Binder M."/>
            <person name="Bloem J."/>
            <person name="Labutti K."/>
            <person name="Salamov A."/>
            <person name="Andreopoulos B."/>
            <person name="Baker S."/>
            <person name="Barry K."/>
            <person name="Bills G."/>
            <person name="Bluhm B."/>
            <person name="Cannon C."/>
            <person name="Castanera R."/>
            <person name="Culley D."/>
            <person name="Daum C."/>
            <person name="Ezra D."/>
            <person name="Gonzalez J."/>
            <person name="Henrissat B."/>
            <person name="Kuo A."/>
            <person name="Liang C."/>
            <person name="Lipzen A."/>
            <person name="Lutzoni F."/>
            <person name="Magnuson J."/>
            <person name="Mondo S."/>
            <person name="Nolan M."/>
            <person name="Ohm R."/>
            <person name="Pangilinan J."/>
            <person name="Park H.-J."/>
            <person name="Ramirez L."/>
            <person name="Alfaro M."/>
            <person name="Sun H."/>
            <person name="Tritt A."/>
            <person name="Yoshinaga Y."/>
            <person name="Zwiers L.-H."/>
            <person name="Turgeon B."/>
            <person name="Goodwin S."/>
            <person name="Spatafora J."/>
            <person name="Crous P."/>
            <person name="Grigoriev I."/>
        </authorList>
    </citation>
    <scope>NUCLEOTIDE SEQUENCE</scope>
    <source>
        <strain evidence="3">CBS 123094</strain>
    </source>
</reference>
<keyword evidence="4" id="KW-1185">Reference proteome</keyword>
<dbReference type="GO" id="GO:0008168">
    <property type="term" value="F:methyltransferase activity"/>
    <property type="evidence" value="ECO:0007669"/>
    <property type="project" value="UniProtKB-KW"/>
</dbReference>
<dbReference type="SUPFAM" id="SSF53335">
    <property type="entry name" value="S-adenosyl-L-methionine-dependent methyltransferases"/>
    <property type="match status" value="1"/>
</dbReference>
<proteinExistence type="predicted"/>
<dbReference type="CDD" id="cd02440">
    <property type="entry name" value="AdoMet_MTases"/>
    <property type="match status" value="1"/>
</dbReference>
<name>A0A6A5W1K6_9PLEO</name>
<keyword evidence="1" id="KW-0489">Methyltransferase</keyword>